<proteinExistence type="predicted"/>
<reference evidence="1" key="1">
    <citation type="journal article" date="2020" name="Nature">
        <title>Giant virus diversity and host interactions through global metagenomics.</title>
        <authorList>
            <person name="Schulz F."/>
            <person name="Roux S."/>
            <person name="Paez-Espino D."/>
            <person name="Jungbluth S."/>
            <person name="Walsh D.A."/>
            <person name="Denef V.J."/>
            <person name="McMahon K.D."/>
            <person name="Konstantinidis K.T."/>
            <person name="Eloe-Fadrosh E.A."/>
            <person name="Kyrpides N.C."/>
            <person name="Woyke T."/>
        </authorList>
    </citation>
    <scope>NUCLEOTIDE SEQUENCE</scope>
    <source>
        <strain evidence="1">GVMAG-S-ERX555907-94</strain>
    </source>
</reference>
<evidence type="ECO:0000313" key="1">
    <source>
        <dbReference type="EMBL" id="QHU23394.1"/>
    </source>
</evidence>
<dbReference type="EMBL" id="MN741028">
    <property type="protein sequence ID" value="QHU23394.1"/>
    <property type="molecule type" value="Genomic_DNA"/>
</dbReference>
<accession>A0A6C0L3T9</accession>
<organism evidence="1">
    <name type="scientific">viral metagenome</name>
    <dbReference type="NCBI Taxonomy" id="1070528"/>
    <lineage>
        <taxon>unclassified sequences</taxon>
        <taxon>metagenomes</taxon>
        <taxon>organismal metagenomes</taxon>
    </lineage>
</organism>
<protein>
    <submittedName>
        <fullName evidence="1">Uncharacterized protein</fullName>
    </submittedName>
</protein>
<name>A0A6C0L3T9_9ZZZZ</name>
<sequence length="202" mass="24034">MSSNFLRNNHHNIYSKQPLFFKDYLCTDCTQKKKEYQYVSELGDDPKNILNLGYIEIFSGKYPIYVTTPTMVCPFGFSKDKNQLTLQFTNIKTDSEMKSFYDFIQELELRQMQYLGLDEEEADLYLSQIRHDKNGKYDPNLLTKIPFRSNKYDIDIRTKGNSCSISNIYKFSKVKCDIYIDKIWKFNDKYVCKWKVKNVLIV</sequence>
<dbReference type="AlphaFoldDB" id="A0A6C0L3T9"/>